<name>A0AAE0JJI2_9PEZI</name>
<sequence length="128" mass="14158">MTLWSLPDGHGLWPFLRWDLSRREKSVTRHQMSKSKSWPPCCVDDRPGTKTETPDFVPSHASLASLNQPPTHTFLVVVPTLAVFEPPSVAQNKTTTPTPWFFQVSSSMSTPGTPAEDSGPSRNSSPVR</sequence>
<feature type="compositionally biased region" description="Polar residues" evidence="1">
    <location>
        <begin position="95"/>
        <end position="112"/>
    </location>
</feature>
<dbReference type="Proteomes" id="UP001278500">
    <property type="component" value="Unassembled WGS sequence"/>
</dbReference>
<evidence type="ECO:0000313" key="2">
    <source>
        <dbReference type="EMBL" id="KAK3334276.1"/>
    </source>
</evidence>
<dbReference type="EMBL" id="JAUEPP010000002">
    <property type="protein sequence ID" value="KAK3350804.1"/>
    <property type="molecule type" value="Genomic_DNA"/>
</dbReference>
<evidence type="ECO:0000256" key="1">
    <source>
        <dbReference type="SAM" id="MobiDB-lite"/>
    </source>
</evidence>
<accession>A0AAE0JJI2</accession>
<feature type="region of interest" description="Disordered" evidence="1">
    <location>
        <begin position="95"/>
        <end position="128"/>
    </location>
</feature>
<evidence type="ECO:0000313" key="3">
    <source>
        <dbReference type="EMBL" id="KAK3350804.1"/>
    </source>
</evidence>
<protein>
    <submittedName>
        <fullName evidence="3">Uncharacterized protein</fullName>
    </submittedName>
</protein>
<organism evidence="3 4">
    <name type="scientific">Neurospora tetraspora</name>
    <dbReference type="NCBI Taxonomy" id="94610"/>
    <lineage>
        <taxon>Eukaryota</taxon>
        <taxon>Fungi</taxon>
        <taxon>Dikarya</taxon>
        <taxon>Ascomycota</taxon>
        <taxon>Pezizomycotina</taxon>
        <taxon>Sordariomycetes</taxon>
        <taxon>Sordariomycetidae</taxon>
        <taxon>Sordariales</taxon>
        <taxon>Sordariaceae</taxon>
        <taxon>Neurospora</taxon>
    </lineage>
</organism>
<comment type="caution">
    <text evidence="3">The sequence shown here is derived from an EMBL/GenBank/DDBJ whole genome shotgun (WGS) entry which is preliminary data.</text>
</comment>
<evidence type="ECO:0000313" key="4">
    <source>
        <dbReference type="Proteomes" id="UP001278500"/>
    </source>
</evidence>
<feature type="region of interest" description="Disordered" evidence="1">
    <location>
        <begin position="29"/>
        <end position="53"/>
    </location>
</feature>
<dbReference type="AlphaFoldDB" id="A0AAE0JJI2"/>
<dbReference type="GeneID" id="87862597"/>
<reference evidence="3" key="1">
    <citation type="journal article" date="2023" name="Mol. Phylogenet. Evol.">
        <title>Genome-scale phylogeny and comparative genomics of the fungal order Sordariales.</title>
        <authorList>
            <person name="Hensen N."/>
            <person name="Bonometti L."/>
            <person name="Westerberg I."/>
            <person name="Brannstrom I.O."/>
            <person name="Guillou S."/>
            <person name="Cros-Aarteil S."/>
            <person name="Calhoun S."/>
            <person name="Haridas S."/>
            <person name="Kuo A."/>
            <person name="Mondo S."/>
            <person name="Pangilinan J."/>
            <person name="Riley R."/>
            <person name="LaButti K."/>
            <person name="Andreopoulos B."/>
            <person name="Lipzen A."/>
            <person name="Chen C."/>
            <person name="Yan M."/>
            <person name="Daum C."/>
            <person name="Ng V."/>
            <person name="Clum A."/>
            <person name="Steindorff A."/>
            <person name="Ohm R.A."/>
            <person name="Martin F."/>
            <person name="Silar P."/>
            <person name="Natvig D.O."/>
            <person name="Lalanne C."/>
            <person name="Gautier V."/>
            <person name="Ament-Velasquez S.L."/>
            <person name="Kruys A."/>
            <person name="Hutchinson M.I."/>
            <person name="Powell A.J."/>
            <person name="Barry K."/>
            <person name="Miller A.N."/>
            <person name="Grigoriev I.V."/>
            <person name="Debuchy R."/>
            <person name="Gladieux P."/>
            <person name="Hiltunen Thoren M."/>
            <person name="Johannesson H."/>
        </authorList>
    </citation>
    <scope>NUCLEOTIDE SEQUENCE</scope>
    <source>
        <strain evidence="3">CBS 560.94</strain>
    </source>
</reference>
<keyword evidence="4" id="KW-1185">Reference proteome</keyword>
<dbReference type="RefSeq" id="XP_062684099.1">
    <property type="nucleotide sequence ID" value="XM_062825443.1"/>
</dbReference>
<dbReference type="EMBL" id="JAUEPP010000013">
    <property type="protein sequence ID" value="KAK3334276.1"/>
    <property type="molecule type" value="Genomic_DNA"/>
</dbReference>
<gene>
    <name evidence="3" type="ORF">B0H65DRAFT_439787</name>
    <name evidence="2" type="ORF">B0H65DRAFT_447118</name>
</gene>
<reference evidence="3" key="2">
    <citation type="submission" date="2023-06" db="EMBL/GenBank/DDBJ databases">
        <authorList>
            <consortium name="Lawrence Berkeley National Laboratory"/>
            <person name="Haridas S."/>
            <person name="Hensen N."/>
            <person name="Bonometti L."/>
            <person name="Westerberg I."/>
            <person name="Brannstrom I.O."/>
            <person name="Guillou S."/>
            <person name="Cros-Aarteil S."/>
            <person name="Calhoun S."/>
            <person name="Kuo A."/>
            <person name="Mondo S."/>
            <person name="Pangilinan J."/>
            <person name="Riley R."/>
            <person name="Labutti K."/>
            <person name="Andreopoulos B."/>
            <person name="Lipzen A."/>
            <person name="Chen C."/>
            <person name="Yanf M."/>
            <person name="Daum C."/>
            <person name="Ng V."/>
            <person name="Clum A."/>
            <person name="Steindorff A."/>
            <person name="Ohm R."/>
            <person name="Martin F."/>
            <person name="Silar P."/>
            <person name="Natvig D."/>
            <person name="Lalanne C."/>
            <person name="Gautier V."/>
            <person name="Ament-Velasquez S.L."/>
            <person name="Kruys A."/>
            <person name="Hutchinson M.I."/>
            <person name="Powell A.J."/>
            <person name="Barry K."/>
            <person name="Miller A.N."/>
            <person name="Grigoriev I.V."/>
            <person name="Debuchy R."/>
            <person name="Gladieux P."/>
            <person name="Thoren M.H."/>
            <person name="Johannesson H."/>
        </authorList>
    </citation>
    <scope>NUCLEOTIDE SEQUENCE</scope>
    <source>
        <strain evidence="3">CBS 560.94</strain>
    </source>
</reference>
<proteinExistence type="predicted"/>
<feature type="compositionally biased region" description="Basic and acidic residues" evidence="1">
    <location>
        <begin position="43"/>
        <end position="53"/>
    </location>
</feature>